<feature type="transmembrane region" description="Helical" evidence="5">
    <location>
        <begin position="410"/>
        <end position="428"/>
    </location>
</feature>
<dbReference type="PROSITE" id="PS50850">
    <property type="entry name" value="MFS"/>
    <property type="match status" value="1"/>
</dbReference>
<reference evidence="8" key="2">
    <citation type="submission" date="2016-04" db="EMBL/GenBank/DDBJ databases">
        <title>Complete Genome and Plasmid Sequences for Rhodococcus fascians D188 and Draft Sequences for Rhodococcus spp. Isolates PBTS 1 and PBTS 2.</title>
        <authorList>
            <person name="Stamer R."/>
            <person name="Vereecke D."/>
            <person name="Zhang Y."/>
            <person name="Schilkey F."/>
            <person name="Devitt N."/>
            <person name="Randall J."/>
        </authorList>
    </citation>
    <scope>NUCLEOTIDE SEQUENCE [LARGE SCALE GENOMIC DNA]</scope>
    <source>
        <strain evidence="8">PBTS2</strain>
    </source>
</reference>
<evidence type="ECO:0000256" key="1">
    <source>
        <dbReference type="ARBA" id="ARBA00004651"/>
    </source>
</evidence>
<dbReference type="InterPro" id="IPR020846">
    <property type="entry name" value="MFS_dom"/>
</dbReference>
<dbReference type="GO" id="GO:0022857">
    <property type="term" value="F:transmembrane transporter activity"/>
    <property type="evidence" value="ECO:0007669"/>
    <property type="project" value="InterPro"/>
</dbReference>
<evidence type="ECO:0000256" key="2">
    <source>
        <dbReference type="ARBA" id="ARBA00022692"/>
    </source>
</evidence>
<sequence>MNERRSDSASVARWSGAQWWMLIVSCMAVALVVAAMAALYSALPQIAVATGATQAQLTWIVDGYTLVLACFVLPAGAIGDRYGRRGVLVAGLALFAFASALPLFLADPAWLIAARALAGAGAALVMPSTLSILTAGFPPAHRGRAVGVWAGVAGSGAVLGILGAGVLLEQWSWTSVFVGLTVAGAVLAGLACSIAESRQQEHPPVDWVGAVTVVVAVGAIVFAVIEVPARGWSDSLVAISTAVGLFAVVVFVVVELRSSAPLLDVRLFARRGFGAGALSVCIQFLVTFGVFLLLVQYLQLILGYGPLTAALALTPMVVPLIVISVIAPWLSNIVGLRVMTTVGLLTIAAGLVMVSRLTVAATYPDLLWPLLIMSAGLGLCTAPATFAIVSDTPEAKHGVAAAVNDAAREIGAAIGIAVAGSVLAAGYVQHIQPALPQLPEPARGPVADSLAAALQVADRAGPAGQPLAEFARAAFVHGSGQATLSLAALTAAGALVLAVFAPGRRSRTTATAGDGRR</sequence>
<dbReference type="SUPFAM" id="SSF103473">
    <property type="entry name" value="MFS general substrate transporter"/>
    <property type="match status" value="1"/>
</dbReference>
<feature type="transmembrane region" description="Helical" evidence="5">
    <location>
        <begin position="207"/>
        <end position="229"/>
    </location>
</feature>
<gene>
    <name evidence="7" type="primary">qacA_1</name>
    <name evidence="7" type="ORF">A3Q41_00417</name>
</gene>
<organism evidence="7 8">
    <name type="scientific">Rhodococcoides fascians</name>
    <name type="common">Rhodococcus fascians</name>
    <dbReference type="NCBI Taxonomy" id="1828"/>
    <lineage>
        <taxon>Bacteria</taxon>
        <taxon>Bacillati</taxon>
        <taxon>Actinomycetota</taxon>
        <taxon>Actinomycetes</taxon>
        <taxon>Mycobacteriales</taxon>
        <taxon>Nocardiaceae</taxon>
        <taxon>Rhodococcoides</taxon>
    </lineage>
</organism>
<feature type="domain" description="Major facilitator superfamily (MFS) profile" evidence="6">
    <location>
        <begin position="21"/>
        <end position="505"/>
    </location>
</feature>
<feature type="transmembrane region" description="Helical" evidence="5">
    <location>
        <begin position="87"/>
        <end position="106"/>
    </location>
</feature>
<feature type="transmembrane region" description="Helical" evidence="5">
    <location>
        <begin position="235"/>
        <end position="254"/>
    </location>
</feature>
<evidence type="ECO:0000313" key="8">
    <source>
        <dbReference type="Proteomes" id="UP000076038"/>
    </source>
</evidence>
<evidence type="ECO:0000313" key="7">
    <source>
        <dbReference type="EMBL" id="AMY21741.1"/>
    </source>
</evidence>
<feature type="transmembrane region" description="Helical" evidence="5">
    <location>
        <begin position="55"/>
        <end position="75"/>
    </location>
</feature>
<evidence type="ECO:0000256" key="5">
    <source>
        <dbReference type="SAM" id="Phobius"/>
    </source>
</evidence>
<dbReference type="PROSITE" id="PS51257">
    <property type="entry name" value="PROKAR_LIPOPROTEIN"/>
    <property type="match status" value="1"/>
</dbReference>
<dbReference type="InterPro" id="IPR036259">
    <property type="entry name" value="MFS_trans_sf"/>
</dbReference>
<dbReference type="Proteomes" id="UP000076038">
    <property type="component" value="Chromosome"/>
</dbReference>
<keyword evidence="4 5" id="KW-0472">Membrane</keyword>
<comment type="subcellular location">
    <subcellularLocation>
        <location evidence="1">Cell membrane</location>
        <topology evidence="1">Multi-pass membrane protein</topology>
    </subcellularLocation>
</comment>
<dbReference type="AlphaFoldDB" id="A0A143QFS1"/>
<name>A0A143QFS1_RHOFA</name>
<evidence type="ECO:0000256" key="4">
    <source>
        <dbReference type="ARBA" id="ARBA00023136"/>
    </source>
</evidence>
<feature type="transmembrane region" description="Helical" evidence="5">
    <location>
        <begin position="20"/>
        <end position="43"/>
    </location>
</feature>
<dbReference type="PANTHER" id="PTHR42718:SF42">
    <property type="entry name" value="EXPORT PROTEIN"/>
    <property type="match status" value="1"/>
</dbReference>
<keyword evidence="8" id="KW-1185">Reference proteome</keyword>
<dbReference type="CDD" id="cd17321">
    <property type="entry name" value="MFS_MMR_MDR_like"/>
    <property type="match status" value="1"/>
</dbReference>
<protein>
    <submittedName>
        <fullName evidence="7">Antiseptic resistance protein</fullName>
    </submittedName>
</protein>
<feature type="transmembrane region" description="Helical" evidence="5">
    <location>
        <begin position="304"/>
        <end position="327"/>
    </location>
</feature>
<keyword evidence="2 5" id="KW-0812">Transmembrane</keyword>
<evidence type="ECO:0000256" key="3">
    <source>
        <dbReference type="ARBA" id="ARBA00022989"/>
    </source>
</evidence>
<dbReference type="EMBL" id="CP015220">
    <property type="protein sequence ID" value="AMY21741.1"/>
    <property type="molecule type" value="Genomic_DNA"/>
</dbReference>
<feature type="transmembrane region" description="Helical" evidence="5">
    <location>
        <begin position="112"/>
        <end position="133"/>
    </location>
</feature>
<evidence type="ECO:0000259" key="6">
    <source>
        <dbReference type="PROSITE" id="PS50850"/>
    </source>
</evidence>
<dbReference type="Gene3D" id="1.20.1250.20">
    <property type="entry name" value="MFS general substrate transporter like domains"/>
    <property type="match status" value="1"/>
</dbReference>
<feature type="transmembrane region" description="Helical" evidence="5">
    <location>
        <begin position="275"/>
        <end position="298"/>
    </location>
</feature>
<dbReference type="InterPro" id="IPR011701">
    <property type="entry name" value="MFS"/>
</dbReference>
<dbReference type="KEGG" id="rhs:A3Q41_00417"/>
<dbReference type="PANTHER" id="PTHR42718">
    <property type="entry name" value="MAJOR FACILITATOR SUPERFAMILY MULTIDRUG TRANSPORTER MFSC"/>
    <property type="match status" value="1"/>
</dbReference>
<dbReference type="GO" id="GO:0005886">
    <property type="term" value="C:plasma membrane"/>
    <property type="evidence" value="ECO:0007669"/>
    <property type="project" value="UniProtKB-SubCell"/>
</dbReference>
<feature type="transmembrane region" description="Helical" evidence="5">
    <location>
        <begin position="334"/>
        <end position="354"/>
    </location>
</feature>
<feature type="transmembrane region" description="Helical" evidence="5">
    <location>
        <begin position="145"/>
        <end position="167"/>
    </location>
</feature>
<dbReference type="PATRIC" id="fig|1653479.3.peg.419"/>
<feature type="transmembrane region" description="Helical" evidence="5">
    <location>
        <begin position="173"/>
        <end position="195"/>
    </location>
</feature>
<dbReference type="Gene3D" id="1.20.1720.10">
    <property type="entry name" value="Multidrug resistance protein D"/>
    <property type="match status" value="1"/>
</dbReference>
<proteinExistence type="predicted"/>
<dbReference type="Pfam" id="PF07690">
    <property type="entry name" value="MFS_1"/>
    <property type="match status" value="1"/>
</dbReference>
<reference evidence="7 8" key="1">
    <citation type="journal article" date="2016" name="Genome Announc.">
        <title>Complete Genome and Plasmid Sequences for Rhodococcus fascians D188 and Draft Sequences for Rhodococcus Isolates PBTS 1 and PBTS 2.</title>
        <authorList>
            <person name="Stamler R.A."/>
            <person name="Vereecke D."/>
            <person name="Zhang Y."/>
            <person name="Schilkey F."/>
            <person name="Devitt N."/>
            <person name="Randall J.J."/>
        </authorList>
    </citation>
    <scope>NUCLEOTIDE SEQUENCE [LARGE SCALE GENOMIC DNA]</scope>
    <source>
        <strain evidence="7 8">PBTS2</strain>
    </source>
</reference>
<feature type="transmembrane region" description="Helical" evidence="5">
    <location>
        <begin position="482"/>
        <end position="501"/>
    </location>
</feature>
<accession>A0A143QFS1</accession>
<feature type="transmembrane region" description="Helical" evidence="5">
    <location>
        <begin position="366"/>
        <end position="389"/>
    </location>
</feature>
<keyword evidence="3 5" id="KW-1133">Transmembrane helix</keyword>